<gene>
    <name evidence="3" type="ORF">N2K95_01960</name>
</gene>
<sequence length="252" mass="27197">MSMAGKGLKRSGAGRIFIGLGFLIAMAVLMANVSVEPAWQIVATLLAALLLGFCFLRFPSRPWVMPLVFVLLFGVLYALDSEFVIAWVGGYGAGANFGAGWKAMKEHSPKAAMKSDWTVNGHEFGAVTAARDAAGTAMRNLDGKAHGRLDVEHGFACFQVLGSVTSGFLCHWNHDVSDEDSWAVLTRVGYELDDWADVPAGRYTSSVPVRLINDLGSAQQALDDFFRNPDATPEGPNWPIDEESQGTRLSKG</sequence>
<feature type="transmembrane region" description="Helical" evidence="2">
    <location>
        <begin position="12"/>
        <end position="31"/>
    </location>
</feature>
<feature type="transmembrane region" description="Helical" evidence="2">
    <location>
        <begin position="37"/>
        <end position="56"/>
    </location>
</feature>
<evidence type="ECO:0000256" key="2">
    <source>
        <dbReference type="SAM" id="Phobius"/>
    </source>
</evidence>
<feature type="transmembrane region" description="Helical" evidence="2">
    <location>
        <begin position="63"/>
        <end position="79"/>
    </location>
</feature>
<dbReference type="Proteomes" id="UP001059859">
    <property type="component" value="Chromosome"/>
</dbReference>
<feature type="region of interest" description="Disordered" evidence="1">
    <location>
        <begin position="226"/>
        <end position="252"/>
    </location>
</feature>
<dbReference type="RefSeq" id="WP_260652684.1">
    <property type="nucleotide sequence ID" value="NZ_CP104275.1"/>
</dbReference>
<organism evidence="3 4">
    <name type="scientific">Arthrobacter zhaoxinii</name>
    <dbReference type="NCBI Taxonomy" id="2964616"/>
    <lineage>
        <taxon>Bacteria</taxon>
        <taxon>Bacillati</taxon>
        <taxon>Actinomycetota</taxon>
        <taxon>Actinomycetes</taxon>
        <taxon>Micrococcales</taxon>
        <taxon>Micrococcaceae</taxon>
        <taxon>Arthrobacter</taxon>
    </lineage>
</organism>
<protein>
    <submittedName>
        <fullName evidence="3">Uncharacterized protein</fullName>
    </submittedName>
</protein>
<dbReference type="EMBL" id="CP104275">
    <property type="protein sequence ID" value="UWX97483.1"/>
    <property type="molecule type" value="Genomic_DNA"/>
</dbReference>
<name>A0ABY5YTS0_9MICC</name>
<reference evidence="3" key="1">
    <citation type="submission" date="2022-09" db="EMBL/GenBank/DDBJ databases">
        <title>Novel species in genus Arthrobacter.</title>
        <authorList>
            <person name="Liu Y."/>
        </authorList>
    </citation>
    <scope>NUCLEOTIDE SEQUENCE</scope>
    <source>
        <strain evidence="3">Zg-Y815</strain>
    </source>
</reference>
<evidence type="ECO:0000313" key="4">
    <source>
        <dbReference type="Proteomes" id="UP001059859"/>
    </source>
</evidence>
<evidence type="ECO:0000313" key="3">
    <source>
        <dbReference type="EMBL" id="UWX97483.1"/>
    </source>
</evidence>
<keyword evidence="4" id="KW-1185">Reference proteome</keyword>
<keyword evidence="2" id="KW-0812">Transmembrane</keyword>
<accession>A0ABY5YTS0</accession>
<proteinExistence type="predicted"/>
<keyword evidence="2" id="KW-0472">Membrane</keyword>
<evidence type="ECO:0000256" key="1">
    <source>
        <dbReference type="SAM" id="MobiDB-lite"/>
    </source>
</evidence>
<keyword evidence="2" id="KW-1133">Transmembrane helix</keyword>